<organism evidence="2 3">
    <name type="scientific">Eiseniibacteriota bacterium</name>
    <dbReference type="NCBI Taxonomy" id="2212470"/>
    <lineage>
        <taxon>Bacteria</taxon>
        <taxon>Candidatus Eiseniibacteriota</taxon>
    </lineage>
</organism>
<dbReference type="SUPFAM" id="SSF53448">
    <property type="entry name" value="Nucleotide-diphospho-sugar transferases"/>
    <property type="match status" value="1"/>
</dbReference>
<dbReference type="EC" id="2.4.-.-" evidence="2"/>
<dbReference type="Pfam" id="PF00535">
    <property type="entry name" value="Glycos_transf_2"/>
    <property type="match status" value="1"/>
</dbReference>
<protein>
    <submittedName>
        <fullName evidence="2">Glycosyltransferase family 2 protein</fullName>
        <ecNumber evidence="2">2.4.-.-</ecNumber>
    </submittedName>
</protein>
<feature type="domain" description="Glycosyltransferase 2-like" evidence="1">
    <location>
        <begin position="6"/>
        <end position="138"/>
    </location>
</feature>
<dbReference type="InterPro" id="IPR001173">
    <property type="entry name" value="Glyco_trans_2-like"/>
</dbReference>
<comment type="caution">
    <text evidence="2">The sequence shown here is derived from an EMBL/GenBank/DDBJ whole genome shotgun (WGS) entry which is preliminary data.</text>
</comment>
<keyword evidence="2" id="KW-0808">Transferase</keyword>
<evidence type="ECO:0000259" key="1">
    <source>
        <dbReference type="Pfam" id="PF00535"/>
    </source>
</evidence>
<keyword evidence="2" id="KW-0328">Glycosyltransferase</keyword>
<dbReference type="PANTHER" id="PTHR43630">
    <property type="entry name" value="POLY-BETA-1,6-N-ACETYL-D-GLUCOSAMINE SYNTHASE"/>
    <property type="match status" value="1"/>
</dbReference>
<evidence type="ECO:0000313" key="2">
    <source>
        <dbReference type="EMBL" id="MFC1799713.1"/>
    </source>
</evidence>
<reference evidence="2 3" key="1">
    <citation type="submission" date="2024-09" db="EMBL/GenBank/DDBJ databases">
        <authorList>
            <person name="D'Angelo T."/>
        </authorList>
    </citation>
    <scope>NUCLEOTIDE SEQUENCE [LARGE SCALE GENOMIC DNA]</scope>
    <source>
        <strain evidence="2">SAG AM-311-F02</strain>
    </source>
</reference>
<gene>
    <name evidence="2" type="ORF">ACFL2Z_02235</name>
</gene>
<dbReference type="GO" id="GO:0016757">
    <property type="term" value="F:glycosyltransferase activity"/>
    <property type="evidence" value="ECO:0007669"/>
    <property type="project" value="UniProtKB-KW"/>
</dbReference>
<sequence>MMRKISAAIVTKDEERNIERCLKSLEWVDEIVVVDSGSTDRTLEICEKYGCRIVKTEWLGFGPTKQLAVDSVSNDWVLSIDADEEVTGELAREIQETLSGEEVKAGYKIRWLSMYLGKWIKRSGWNKQYKPKLFNTTKGRFTDAFVHETVKIDGEVGRLKHPLRHYTYPDLDTVRSKMESQANWGAQALDQKGIRPSRLNAYAHAGWTFVRTYVLSAGFLDGHIGLTLAKNRAYTVYLKYIRHWRKHRGGTEGL</sequence>
<dbReference type="Gene3D" id="3.90.550.10">
    <property type="entry name" value="Spore Coat Polysaccharide Biosynthesis Protein SpsA, Chain A"/>
    <property type="match status" value="1"/>
</dbReference>
<evidence type="ECO:0000313" key="3">
    <source>
        <dbReference type="Proteomes" id="UP001594288"/>
    </source>
</evidence>
<dbReference type="CDD" id="cd02511">
    <property type="entry name" value="Beta4Glucosyltransferase"/>
    <property type="match status" value="1"/>
</dbReference>
<accession>A0ABV6YNR5</accession>
<proteinExistence type="predicted"/>
<name>A0ABV6YNR5_UNCEI</name>
<dbReference type="InterPro" id="IPR029044">
    <property type="entry name" value="Nucleotide-diphossugar_trans"/>
</dbReference>
<dbReference type="PANTHER" id="PTHR43630:SF2">
    <property type="entry name" value="GLYCOSYLTRANSFERASE"/>
    <property type="match status" value="1"/>
</dbReference>
<dbReference type="EMBL" id="JBHPEI010000024">
    <property type="protein sequence ID" value="MFC1799713.1"/>
    <property type="molecule type" value="Genomic_DNA"/>
</dbReference>
<keyword evidence="3" id="KW-1185">Reference proteome</keyword>
<dbReference type="Proteomes" id="UP001594288">
    <property type="component" value="Unassembled WGS sequence"/>
</dbReference>